<keyword evidence="1" id="KW-1133">Transmembrane helix</keyword>
<evidence type="ECO:0000313" key="2">
    <source>
        <dbReference type="EMBL" id="KUG25532.1"/>
    </source>
</evidence>
<keyword evidence="1" id="KW-0472">Membrane</keyword>
<gene>
    <name evidence="2" type="ORF">ASZ90_004649</name>
</gene>
<comment type="caution">
    <text evidence="2">The sequence shown here is derived from an EMBL/GenBank/DDBJ whole genome shotgun (WGS) entry which is preliminary data.</text>
</comment>
<sequence length="37" mass="4371">MPVIGANLLIGTFRLILVFLYRERNINEFGIKIFFKN</sequence>
<protein>
    <submittedName>
        <fullName evidence="2">Uncharacterized protein</fullName>
    </submittedName>
</protein>
<dbReference type="AlphaFoldDB" id="A0A0W8FXG7"/>
<name>A0A0W8FXG7_9ZZZZ</name>
<proteinExistence type="predicted"/>
<dbReference type="EMBL" id="LNQE01000662">
    <property type="protein sequence ID" value="KUG25532.1"/>
    <property type="molecule type" value="Genomic_DNA"/>
</dbReference>
<feature type="transmembrane region" description="Helical" evidence="1">
    <location>
        <begin position="6"/>
        <end position="22"/>
    </location>
</feature>
<keyword evidence="1" id="KW-0812">Transmembrane</keyword>
<evidence type="ECO:0000256" key="1">
    <source>
        <dbReference type="SAM" id="Phobius"/>
    </source>
</evidence>
<reference evidence="2" key="1">
    <citation type="journal article" date="2015" name="Proc. Natl. Acad. Sci. U.S.A.">
        <title>Networks of energetic and metabolic interactions define dynamics in microbial communities.</title>
        <authorList>
            <person name="Embree M."/>
            <person name="Liu J.K."/>
            <person name="Al-Bassam M.M."/>
            <person name="Zengler K."/>
        </authorList>
    </citation>
    <scope>NUCLEOTIDE SEQUENCE</scope>
</reference>
<organism evidence="2">
    <name type="scientific">hydrocarbon metagenome</name>
    <dbReference type="NCBI Taxonomy" id="938273"/>
    <lineage>
        <taxon>unclassified sequences</taxon>
        <taxon>metagenomes</taxon>
        <taxon>ecological metagenomes</taxon>
    </lineage>
</organism>
<accession>A0A0W8FXG7</accession>